<dbReference type="AlphaFoldDB" id="A0A7Y2JYJ2"/>
<keyword evidence="1" id="KW-0732">Signal</keyword>
<keyword evidence="3" id="KW-1185">Reference proteome</keyword>
<protein>
    <submittedName>
        <fullName evidence="2">Uncharacterized protein</fullName>
    </submittedName>
</protein>
<evidence type="ECO:0000313" key="3">
    <source>
        <dbReference type="Proteomes" id="UP000533905"/>
    </source>
</evidence>
<feature type="chain" id="PRO_5030612223" evidence="1">
    <location>
        <begin position="28"/>
        <end position="128"/>
    </location>
</feature>
<dbReference type="Proteomes" id="UP000533905">
    <property type="component" value="Unassembled WGS sequence"/>
</dbReference>
<reference evidence="2 3" key="1">
    <citation type="submission" date="2020-04" db="EMBL/GenBank/DDBJ databases">
        <title>Massilia sp. nov., a cold adapted bacteria isolated from Arctic soil.</title>
        <authorList>
            <person name="Son J."/>
            <person name="Ka J.-O."/>
        </authorList>
    </citation>
    <scope>NUCLEOTIDE SEQUENCE [LARGE SCALE GENOMIC DNA]</scope>
    <source>
        <strain evidence="2 3">ML15P13</strain>
    </source>
</reference>
<evidence type="ECO:0000256" key="1">
    <source>
        <dbReference type="SAM" id="SignalP"/>
    </source>
</evidence>
<name>A0A7Y2JYJ2_9BURK</name>
<organism evidence="2 3">
    <name type="scientific">Telluria aromaticivorans</name>
    <dbReference type="NCBI Taxonomy" id="2725995"/>
    <lineage>
        <taxon>Bacteria</taxon>
        <taxon>Pseudomonadati</taxon>
        <taxon>Pseudomonadota</taxon>
        <taxon>Betaproteobacteria</taxon>
        <taxon>Burkholderiales</taxon>
        <taxon>Oxalobacteraceae</taxon>
        <taxon>Telluria group</taxon>
        <taxon>Telluria</taxon>
    </lineage>
</organism>
<comment type="caution">
    <text evidence="2">The sequence shown here is derived from an EMBL/GenBank/DDBJ whole genome shotgun (WGS) entry which is preliminary data.</text>
</comment>
<sequence>MSRPPRRHLGRSWTAGLVLALSGTAQAGEEVCGGGQCGATAIAPALLRKAVTGALQEAPVTPQPARKLAQPAATAWNSRFTPVAGQEAYDCALSFGIGASLGDNFLATRLLGRTRVWREGAKGQMSSD</sequence>
<gene>
    <name evidence="2" type="ORF">HGB41_10005</name>
</gene>
<dbReference type="EMBL" id="JABAIV010000003">
    <property type="protein sequence ID" value="NNG23330.1"/>
    <property type="molecule type" value="Genomic_DNA"/>
</dbReference>
<accession>A0A7Y2JYJ2</accession>
<dbReference type="RefSeq" id="WP_171083805.1">
    <property type="nucleotide sequence ID" value="NZ_JABAIV010000003.1"/>
</dbReference>
<feature type="signal peptide" evidence="1">
    <location>
        <begin position="1"/>
        <end position="27"/>
    </location>
</feature>
<proteinExistence type="predicted"/>
<evidence type="ECO:0000313" key="2">
    <source>
        <dbReference type="EMBL" id="NNG23330.1"/>
    </source>
</evidence>